<reference evidence="2" key="1">
    <citation type="submission" date="2020-04" db="EMBL/GenBank/DDBJ databases">
        <title>Draft genome resource of the tomato pathogen Pseudocercospora fuligena.</title>
        <authorList>
            <person name="Zaccaron A."/>
        </authorList>
    </citation>
    <scope>NUCLEOTIDE SEQUENCE</scope>
    <source>
        <strain evidence="2">PF001</strain>
    </source>
</reference>
<keyword evidence="1" id="KW-1133">Transmembrane helix</keyword>
<accession>A0A8H6VGX2</accession>
<name>A0A8H6VGX2_9PEZI</name>
<evidence type="ECO:0000313" key="3">
    <source>
        <dbReference type="Proteomes" id="UP000660729"/>
    </source>
</evidence>
<dbReference type="Proteomes" id="UP000660729">
    <property type="component" value="Unassembled WGS sequence"/>
</dbReference>
<keyword evidence="3" id="KW-1185">Reference proteome</keyword>
<keyword evidence="1" id="KW-0812">Transmembrane</keyword>
<dbReference type="EMBL" id="JABCIY010000153">
    <property type="protein sequence ID" value="KAF7191923.1"/>
    <property type="molecule type" value="Genomic_DNA"/>
</dbReference>
<sequence length="96" mass="11080">MDSAAKWKRTIYIVTGLIIVSLIFFSNDDLRDAATPTFSTTRKGRLLPWNQLPKGPDGEFIDNLSDAQCDFAFPDLYHEIDRATSYWKQRNHNITK</sequence>
<organism evidence="2 3">
    <name type="scientific">Pseudocercospora fuligena</name>
    <dbReference type="NCBI Taxonomy" id="685502"/>
    <lineage>
        <taxon>Eukaryota</taxon>
        <taxon>Fungi</taxon>
        <taxon>Dikarya</taxon>
        <taxon>Ascomycota</taxon>
        <taxon>Pezizomycotina</taxon>
        <taxon>Dothideomycetes</taxon>
        <taxon>Dothideomycetidae</taxon>
        <taxon>Mycosphaerellales</taxon>
        <taxon>Mycosphaerellaceae</taxon>
        <taxon>Pseudocercospora</taxon>
    </lineage>
</organism>
<comment type="caution">
    <text evidence="2">The sequence shown here is derived from an EMBL/GenBank/DDBJ whole genome shotgun (WGS) entry which is preliminary data.</text>
</comment>
<gene>
    <name evidence="2" type="ORF">HII31_06733</name>
</gene>
<evidence type="ECO:0000313" key="2">
    <source>
        <dbReference type="EMBL" id="KAF7191923.1"/>
    </source>
</evidence>
<evidence type="ECO:0000256" key="1">
    <source>
        <dbReference type="SAM" id="Phobius"/>
    </source>
</evidence>
<proteinExistence type="predicted"/>
<keyword evidence="1" id="KW-0472">Membrane</keyword>
<feature type="transmembrane region" description="Helical" evidence="1">
    <location>
        <begin position="9"/>
        <end position="26"/>
    </location>
</feature>
<dbReference type="AlphaFoldDB" id="A0A8H6VGX2"/>
<protein>
    <submittedName>
        <fullName evidence="2">Uncharacterized protein</fullName>
    </submittedName>
</protein>